<dbReference type="EMBL" id="BMPO01000001">
    <property type="protein sequence ID" value="GGJ80055.1"/>
    <property type="molecule type" value="Genomic_DNA"/>
</dbReference>
<reference evidence="1" key="1">
    <citation type="journal article" date="2014" name="Int. J. Syst. Evol. Microbiol.">
        <title>Complete genome sequence of Corynebacterium casei LMG S-19264T (=DSM 44701T), isolated from a smear-ripened cheese.</title>
        <authorList>
            <consortium name="US DOE Joint Genome Institute (JGI-PGF)"/>
            <person name="Walter F."/>
            <person name="Albersmeier A."/>
            <person name="Kalinowski J."/>
            <person name="Ruckert C."/>
        </authorList>
    </citation>
    <scope>NUCLEOTIDE SEQUENCE</scope>
    <source>
        <strain evidence="1">JCM 30078</strain>
    </source>
</reference>
<dbReference type="Proteomes" id="UP000635983">
    <property type="component" value="Unassembled WGS sequence"/>
</dbReference>
<organism evidence="1 2">
    <name type="scientific">Pseudomonas matsuisoli</name>
    <dbReference type="NCBI Taxonomy" id="1515666"/>
    <lineage>
        <taxon>Bacteria</taxon>
        <taxon>Pseudomonadati</taxon>
        <taxon>Pseudomonadota</taxon>
        <taxon>Gammaproteobacteria</taxon>
        <taxon>Pseudomonadales</taxon>
        <taxon>Pseudomonadaceae</taxon>
        <taxon>Pseudomonas</taxon>
    </lineage>
</organism>
<accession>A0A917PIP6</accession>
<protein>
    <submittedName>
        <fullName evidence="1">Uncharacterized protein</fullName>
    </submittedName>
</protein>
<sequence>MGSHMKADMTGAATKIKYPCIRITRHECLQLCEFLTLRVNSAVQIGAGLIAELALDDIIVVATGRHGTFYHLSGKQRLAAMNACRDQPTDLMAPNNQGCRAL</sequence>
<gene>
    <name evidence="1" type="ORF">GCM10009304_02210</name>
</gene>
<comment type="caution">
    <text evidence="1">The sequence shown here is derived from an EMBL/GenBank/DDBJ whole genome shotgun (WGS) entry which is preliminary data.</text>
</comment>
<proteinExistence type="predicted"/>
<dbReference type="AlphaFoldDB" id="A0A917PIP6"/>
<evidence type="ECO:0000313" key="2">
    <source>
        <dbReference type="Proteomes" id="UP000635983"/>
    </source>
</evidence>
<keyword evidence="2" id="KW-1185">Reference proteome</keyword>
<name>A0A917PIP6_9PSED</name>
<evidence type="ECO:0000313" key="1">
    <source>
        <dbReference type="EMBL" id="GGJ80055.1"/>
    </source>
</evidence>
<reference evidence="1" key="2">
    <citation type="submission" date="2020-09" db="EMBL/GenBank/DDBJ databases">
        <authorList>
            <person name="Sun Q."/>
            <person name="Ohkuma M."/>
        </authorList>
    </citation>
    <scope>NUCLEOTIDE SEQUENCE</scope>
    <source>
        <strain evidence="1">JCM 30078</strain>
    </source>
</reference>